<evidence type="ECO:0000256" key="1">
    <source>
        <dbReference type="SAM" id="MobiDB-lite"/>
    </source>
</evidence>
<evidence type="ECO:0000313" key="4">
    <source>
        <dbReference type="Proteomes" id="UP000886998"/>
    </source>
</evidence>
<keyword evidence="4" id="KW-1185">Reference proteome</keyword>
<comment type="caution">
    <text evidence="3">The sequence shown here is derived from an EMBL/GenBank/DDBJ whole genome shotgun (WGS) entry which is preliminary data.</text>
</comment>
<evidence type="ECO:0000313" key="3">
    <source>
        <dbReference type="EMBL" id="GFS32577.1"/>
    </source>
</evidence>
<feature type="region of interest" description="Disordered" evidence="1">
    <location>
        <begin position="1"/>
        <end position="44"/>
    </location>
</feature>
<dbReference type="EMBL" id="BMAV01024361">
    <property type="protein sequence ID" value="GFS32577.1"/>
    <property type="molecule type" value="Genomic_DNA"/>
</dbReference>
<name>A0A8X6I6T7_9ARAC</name>
<sequence>MAQKRKVDYYDDNFDSDTESLSSFESDEDFVPSISSSEDDLSDEEDFSSVRQWCKIDSRGMLLKPKTDFFGTLRPNRKDLPKELKTEKLKKEDLLAYQRGKMMTMRWRDKSQIN</sequence>
<proteinExistence type="predicted"/>
<gene>
    <name evidence="3" type="ORF">TNIN_356861</name>
</gene>
<reference evidence="3" key="1">
    <citation type="submission" date="2020-08" db="EMBL/GenBank/DDBJ databases">
        <title>Multicomponent nature underlies the extraordinary mechanical properties of spider dragline silk.</title>
        <authorList>
            <person name="Kono N."/>
            <person name="Nakamura H."/>
            <person name="Mori M."/>
            <person name="Yoshida Y."/>
            <person name="Ohtoshi R."/>
            <person name="Malay A.D."/>
            <person name="Moran D.A.P."/>
            <person name="Tomita M."/>
            <person name="Numata K."/>
            <person name="Arakawa K."/>
        </authorList>
    </citation>
    <scope>NUCLEOTIDE SEQUENCE</scope>
</reference>
<feature type="domain" description="PiggyBac transposable element-derived protein" evidence="2">
    <location>
        <begin position="62"/>
        <end position="113"/>
    </location>
</feature>
<dbReference type="Proteomes" id="UP000886998">
    <property type="component" value="Unassembled WGS sequence"/>
</dbReference>
<dbReference type="AlphaFoldDB" id="A0A8X6I6T7"/>
<organism evidence="3 4">
    <name type="scientific">Trichonephila inaurata madagascariensis</name>
    <dbReference type="NCBI Taxonomy" id="2747483"/>
    <lineage>
        <taxon>Eukaryota</taxon>
        <taxon>Metazoa</taxon>
        <taxon>Ecdysozoa</taxon>
        <taxon>Arthropoda</taxon>
        <taxon>Chelicerata</taxon>
        <taxon>Arachnida</taxon>
        <taxon>Araneae</taxon>
        <taxon>Araneomorphae</taxon>
        <taxon>Entelegynae</taxon>
        <taxon>Araneoidea</taxon>
        <taxon>Nephilidae</taxon>
        <taxon>Trichonephila</taxon>
        <taxon>Trichonephila inaurata</taxon>
    </lineage>
</organism>
<dbReference type="Pfam" id="PF13843">
    <property type="entry name" value="DDE_Tnp_1_7"/>
    <property type="match status" value="1"/>
</dbReference>
<evidence type="ECO:0000259" key="2">
    <source>
        <dbReference type="Pfam" id="PF13843"/>
    </source>
</evidence>
<accession>A0A8X6I6T7</accession>
<dbReference type="InterPro" id="IPR029526">
    <property type="entry name" value="PGBD"/>
</dbReference>
<protein>
    <recommendedName>
        <fullName evidence="2">PiggyBac transposable element-derived protein domain-containing protein</fullName>
    </recommendedName>
</protein>